<protein>
    <submittedName>
        <fullName evidence="2">HD domain-containing protein</fullName>
    </submittedName>
</protein>
<accession>A0A923RV90</accession>
<organism evidence="2 3">
    <name type="scientific">Agathobaculum faecis</name>
    <dbReference type="NCBI Taxonomy" id="2763013"/>
    <lineage>
        <taxon>Bacteria</taxon>
        <taxon>Bacillati</taxon>
        <taxon>Bacillota</taxon>
        <taxon>Clostridia</taxon>
        <taxon>Eubacteriales</taxon>
        <taxon>Butyricicoccaceae</taxon>
        <taxon>Agathobaculum</taxon>
    </lineage>
</organism>
<dbReference type="Proteomes" id="UP000606499">
    <property type="component" value="Unassembled WGS sequence"/>
</dbReference>
<dbReference type="SUPFAM" id="SSF109604">
    <property type="entry name" value="HD-domain/PDEase-like"/>
    <property type="match status" value="1"/>
</dbReference>
<gene>
    <name evidence="2" type="ORF">H8S45_04815</name>
</gene>
<evidence type="ECO:0000259" key="1">
    <source>
        <dbReference type="SMART" id="SM00471"/>
    </source>
</evidence>
<reference evidence="2" key="1">
    <citation type="submission" date="2020-08" db="EMBL/GenBank/DDBJ databases">
        <title>Genome public.</title>
        <authorList>
            <person name="Liu C."/>
            <person name="Sun Q."/>
        </authorList>
    </citation>
    <scope>NUCLEOTIDE SEQUENCE</scope>
    <source>
        <strain evidence="2">NSJ-28</strain>
    </source>
</reference>
<proteinExistence type="predicted"/>
<dbReference type="AlphaFoldDB" id="A0A923RV90"/>
<dbReference type="InterPro" id="IPR006674">
    <property type="entry name" value="HD_domain"/>
</dbReference>
<dbReference type="Pfam" id="PF01966">
    <property type="entry name" value="HD"/>
    <property type="match status" value="1"/>
</dbReference>
<dbReference type="RefSeq" id="WP_054327730.1">
    <property type="nucleotide sequence ID" value="NZ_JACOPL010000003.1"/>
</dbReference>
<dbReference type="InterPro" id="IPR003607">
    <property type="entry name" value="HD/PDEase_dom"/>
</dbReference>
<evidence type="ECO:0000313" key="3">
    <source>
        <dbReference type="Proteomes" id="UP000606499"/>
    </source>
</evidence>
<dbReference type="EMBL" id="JACOPL010000003">
    <property type="protein sequence ID" value="MBC5724782.1"/>
    <property type="molecule type" value="Genomic_DNA"/>
</dbReference>
<comment type="caution">
    <text evidence="2">The sequence shown here is derived from an EMBL/GenBank/DDBJ whole genome shotgun (WGS) entry which is preliminary data.</text>
</comment>
<sequence length="173" mass="19798">MESEIQRLGGDILKHPRYLQLLQFQHHGAENSVYDHSVAVAQAAYAIARRMRLSGDETASVIRAALLHDFFGYDWHGERFRRYLRRYSGLRRVMRMHAFVHGHIAADRAKHTFGLTERECEAIARHMFPLAAMPRTRIAWIVTLADKAVASREMAAALGGYISLACRKLFAYN</sequence>
<name>A0A923RV90_9FIRM</name>
<dbReference type="Gene3D" id="1.10.3210.10">
    <property type="entry name" value="Hypothetical protein af1432"/>
    <property type="match status" value="1"/>
</dbReference>
<keyword evidence="3" id="KW-1185">Reference proteome</keyword>
<evidence type="ECO:0000313" key="2">
    <source>
        <dbReference type="EMBL" id="MBC5724782.1"/>
    </source>
</evidence>
<feature type="domain" description="HD/PDEase" evidence="1">
    <location>
        <begin position="29"/>
        <end position="160"/>
    </location>
</feature>
<dbReference type="SMART" id="SM00471">
    <property type="entry name" value="HDc"/>
    <property type="match status" value="1"/>
</dbReference>